<comment type="caution">
    <text evidence="1">The sequence shown here is derived from an EMBL/GenBank/DDBJ whole genome shotgun (WGS) entry which is preliminary data.</text>
</comment>
<dbReference type="VEuPathDB" id="FungiDB:P174DRAFT_393256"/>
<dbReference type="GeneID" id="36530910"/>
<protein>
    <submittedName>
        <fullName evidence="1">Uncharacterized protein</fullName>
    </submittedName>
</protein>
<evidence type="ECO:0000313" key="2">
    <source>
        <dbReference type="Proteomes" id="UP000234474"/>
    </source>
</evidence>
<gene>
    <name evidence="1" type="ORF">P174DRAFT_393256</name>
</gene>
<sequence>MLSCRVLYKRIHQEEYAISREYLHYRKRQYLQSSDCSPGDDLTFISDLFPPQPPQYSASRSHDEFPQYSFGYLADLTRCWVTCLRLSYYLAEYAVRHHLQHDSDAQPLWSTCKTEKEVIYSRGVGVLQSRLLYPLAYIAFFLETYAAARDATRETGKGKHHHLHHSLEEQQSILQRPPFTTTEVLLSTHHCMHLLCSSVRHLMTPEFPHTSTGSWVSILLTTSTLEKILDFLSAAADGQSAKAQHAHARNVQSHPHTRAQHAHTGNVSSTWTKRREFLLRMRNDWEEYLASVGGDQTAAAADEQALAAPPDLRQVWFEAAEKEMYRRGVITHRPEDPVHILRGSYIRLHCEFCDDQY</sequence>
<keyword evidence="2" id="KW-1185">Reference proteome</keyword>
<accession>A0A2I1C2C8</accession>
<dbReference type="RefSeq" id="XP_024680379.1">
    <property type="nucleotide sequence ID" value="XM_024823585.1"/>
</dbReference>
<name>A0A2I1C2C8_ASPN1</name>
<dbReference type="OrthoDB" id="4467576at2759"/>
<reference evidence="2" key="1">
    <citation type="journal article" date="2018" name="Proc. Natl. Acad. Sci. U.S.A.">
        <title>Linking secondary metabolites to gene clusters through genome sequencing of six diverse Aspergillus species.</title>
        <authorList>
            <person name="Kaerboelling I."/>
            <person name="Vesth T.C."/>
            <person name="Frisvad J.C."/>
            <person name="Nybo J.L."/>
            <person name="Theobald S."/>
            <person name="Kuo A."/>
            <person name="Bowyer P."/>
            <person name="Matsuda Y."/>
            <person name="Mondo S."/>
            <person name="Lyhne E.K."/>
            <person name="Kogle M.E."/>
            <person name="Clum A."/>
            <person name="Lipzen A."/>
            <person name="Salamov A."/>
            <person name="Ngan C.Y."/>
            <person name="Daum C."/>
            <person name="Chiniquy J."/>
            <person name="Barry K."/>
            <person name="LaButti K."/>
            <person name="Haridas S."/>
            <person name="Simmons B.A."/>
            <person name="Magnuson J.K."/>
            <person name="Mortensen U.H."/>
            <person name="Larsen T.O."/>
            <person name="Grigoriev I.V."/>
            <person name="Baker S.E."/>
            <person name="Andersen M.R."/>
        </authorList>
    </citation>
    <scope>NUCLEOTIDE SEQUENCE [LARGE SCALE GENOMIC DNA]</scope>
    <source>
        <strain evidence="2">IBT 16806</strain>
    </source>
</reference>
<dbReference type="OMA" id="ISQAYLH"/>
<dbReference type="EMBL" id="MSZS01000006">
    <property type="protein sequence ID" value="PKX91784.1"/>
    <property type="molecule type" value="Genomic_DNA"/>
</dbReference>
<proteinExistence type="predicted"/>
<organism evidence="1 2">
    <name type="scientific">Aspergillus novofumigatus (strain IBT 16806)</name>
    <dbReference type="NCBI Taxonomy" id="1392255"/>
    <lineage>
        <taxon>Eukaryota</taxon>
        <taxon>Fungi</taxon>
        <taxon>Dikarya</taxon>
        <taxon>Ascomycota</taxon>
        <taxon>Pezizomycotina</taxon>
        <taxon>Eurotiomycetes</taxon>
        <taxon>Eurotiomycetidae</taxon>
        <taxon>Eurotiales</taxon>
        <taxon>Aspergillaceae</taxon>
        <taxon>Aspergillus</taxon>
        <taxon>Aspergillus subgen. Fumigati</taxon>
    </lineage>
</organism>
<dbReference type="AlphaFoldDB" id="A0A2I1C2C8"/>
<evidence type="ECO:0000313" key="1">
    <source>
        <dbReference type="EMBL" id="PKX91784.1"/>
    </source>
</evidence>
<dbReference type="Proteomes" id="UP000234474">
    <property type="component" value="Unassembled WGS sequence"/>
</dbReference>